<organism evidence="2">
    <name type="scientific">viral metagenome</name>
    <dbReference type="NCBI Taxonomy" id="1070528"/>
    <lineage>
        <taxon>unclassified sequences</taxon>
        <taxon>metagenomes</taxon>
        <taxon>organismal metagenomes</taxon>
    </lineage>
</organism>
<reference evidence="2" key="1">
    <citation type="submission" date="2020-03" db="EMBL/GenBank/DDBJ databases">
        <title>The deep terrestrial virosphere.</title>
        <authorList>
            <person name="Holmfeldt K."/>
            <person name="Nilsson E."/>
            <person name="Simone D."/>
            <person name="Lopez-Fernandez M."/>
            <person name="Wu X."/>
            <person name="de Brujin I."/>
            <person name="Lundin D."/>
            <person name="Andersson A."/>
            <person name="Bertilsson S."/>
            <person name="Dopson M."/>
        </authorList>
    </citation>
    <scope>NUCLEOTIDE SEQUENCE</scope>
    <source>
        <strain evidence="2">MM415B06174</strain>
    </source>
</reference>
<keyword evidence="1" id="KW-1133">Transmembrane helix</keyword>
<dbReference type="AlphaFoldDB" id="A0A6M3LQ95"/>
<gene>
    <name evidence="2" type="ORF">MM415B06174_0003</name>
</gene>
<name>A0A6M3LQ95_9ZZZZ</name>
<keyword evidence="1" id="KW-0472">Membrane</keyword>
<proteinExistence type="predicted"/>
<sequence>MNKIQTLDAKDRGMSRWDCIKIIFVFFCFMFVSKKLRDTLLREVVDKVTREIKEREG</sequence>
<protein>
    <submittedName>
        <fullName evidence="2">Uncharacterized protein</fullName>
    </submittedName>
</protein>
<dbReference type="EMBL" id="MT143501">
    <property type="protein sequence ID" value="QJA97517.1"/>
    <property type="molecule type" value="Genomic_DNA"/>
</dbReference>
<feature type="transmembrane region" description="Helical" evidence="1">
    <location>
        <begin position="14"/>
        <end position="32"/>
    </location>
</feature>
<accession>A0A6M3LQ95</accession>
<evidence type="ECO:0000313" key="2">
    <source>
        <dbReference type="EMBL" id="QJA97517.1"/>
    </source>
</evidence>
<evidence type="ECO:0000256" key="1">
    <source>
        <dbReference type="SAM" id="Phobius"/>
    </source>
</evidence>
<keyword evidence="1" id="KW-0812">Transmembrane</keyword>